<feature type="compositionally biased region" description="Basic and acidic residues" evidence="1">
    <location>
        <begin position="51"/>
        <end position="61"/>
    </location>
</feature>
<feature type="region of interest" description="Disordered" evidence="1">
    <location>
        <begin position="37"/>
        <end position="69"/>
    </location>
</feature>
<keyword evidence="3" id="KW-1185">Reference proteome</keyword>
<dbReference type="AlphaFoldDB" id="A0A388TA61"/>
<evidence type="ECO:0000256" key="1">
    <source>
        <dbReference type="SAM" id="MobiDB-lite"/>
    </source>
</evidence>
<dbReference type="EMBL" id="BGZN01000006">
    <property type="protein sequence ID" value="GBR73152.1"/>
    <property type="molecule type" value="Genomic_DNA"/>
</dbReference>
<organism evidence="2 3">
    <name type="scientific">Termititenax aidoneus</name>
    <dbReference type="NCBI Taxonomy" id="2218524"/>
    <lineage>
        <taxon>Bacteria</taxon>
        <taxon>Bacillati</taxon>
        <taxon>Candidatus Margulisiibacteriota</taxon>
        <taxon>Candidatus Termititenacia</taxon>
        <taxon>Candidatus Termititenacales</taxon>
        <taxon>Candidatus Termititenacaceae</taxon>
        <taxon>Candidatus Termititenax</taxon>
    </lineage>
</organism>
<gene>
    <name evidence="2" type="ORF">NO1_0582</name>
</gene>
<comment type="caution">
    <text evidence="2">The sequence shown here is derived from an EMBL/GenBank/DDBJ whole genome shotgun (WGS) entry which is preliminary data.</text>
</comment>
<name>A0A388TA61_TERA1</name>
<evidence type="ECO:0000313" key="2">
    <source>
        <dbReference type="EMBL" id="GBR73152.1"/>
    </source>
</evidence>
<dbReference type="Proteomes" id="UP000269352">
    <property type="component" value="Unassembled WGS sequence"/>
</dbReference>
<proteinExistence type="predicted"/>
<evidence type="ECO:0000313" key="3">
    <source>
        <dbReference type="Proteomes" id="UP000269352"/>
    </source>
</evidence>
<sequence>MLYGYKDGRHIYTLQDSQKSYAERLKYDRCVDEWKAETEKTPETGGLTEIPKIDDPVEVKKDKSKKRKK</sequence>
<reference evidence="2 3" key="1">
    <citation type="journal article" date="2019" name="ISME J.">
        <title>Genome analyses of uncultured TG2/ZB3 bacteria in 'Margulisbacteria' specifically attached to ectosymbiotic spirochetes of protists in the termite gut.</title>
        <authorList>
            <person name="Utami Y.D."/>
            <person name="Kuwahara H."/>
            <person name="Igai K."/>
            <person name="Murakami T."/>
            <person name="Sugaya K."/>
            <person name="Morikawa T."/>
            <person name="Nagura Y."/>
            <person name="Yuki M."/>
            <person name="Deevong P."/>
            <person name="Inoue T."/>
            <person name="Kihara K."/>
            <person name="Lo N."/>
            <person name="Yamada A."/>
            <person name="Ohkuma M."/>
            <person name="Hongoh Y."/>
        </authorList>
    </citation>
    <scope>NUCLEOTIDE SEQUENCE [LARGE SCALE GENOMIC DNA]</scope>
    <source>
        <strain evidence="2">NkOx7-01</strain>
    </source>
</reference>
<accession>A0A388TA61</accession>
<protein>
    <submittedName>
        <fullName evidence="2">Uncharacterized protein</fullName>
    </submittedName>
</protein>